<dbReference type="Proteomes" id="UP001500731">
    <property type="component" value="Unassembled WGS sequence"/>
</dbReference>
<dbReference type="InterPro" id="IPR008183">
    <property type="entry name" value="Aldose_1/G6P_1-epimerase"/>
</dbReference>
<dbReference type="InterPro" id="IPR011013">
    <property type="entry name" value="Gal_mutarotase_sf_dom"/>
</dbReference>
<organism evidence="1 2">
    <name type="scientific">Microbacterium panaciterrae</name>
    <dbReference type="NCBI Taxonomy" id="985759"/>
    <lineage>
        <taxon>Bacteria</taxon>
        <taxon>Bacillati</taxon>
        <taxon>Actinomycetota</taxon>
        <taxon>Actinomycetes</taxon>
        <taxon>Micrococcales</taxon>
        <taxon>Microbacteriaceae</taxon>
        <taxon>Microbacterium</taxon>
    </lineage>
</organism>
<accession>A0ABP8PJ20</accession>
<dbReference type="CDD" id="cd09022">
    <property type="entry name" value="Aldose_epim_Ec_YihR"/>
    <property type="match status" value="1"/>
</dbReference>
<dbReference type="Gene3D" id="2.70.98.10">
    <property type="match status" value="1"/>
</dbReference>
<sequence length="336" mass="35824">MTSAAAAAVAVPTPVAVPEPVTVPEPVEGPLPRSGRRIRIAGHGYEADIASIGATLRALRFEGRDLVVPFGADEVRPGYRGATLAPWPNRVVDGRYAFGGEEHRLPLTEPDRGHALHGLVAWAEFTDVVVEPDRVVLATTIVPQHGYPFRVEVDVEYRIGSDGLTQTVTGRNLGTDPAPWGTGPHPYLVAEPIEGPRAVDDWTLTIPAASVLTVTPDRLSPIAVEPVDAHEEWDFRSPRRIGATFIDHAFTDLSRTGGAATVELRGPVGGVGVTWGEACPWVQIHTADTPAQPESHRIGLAVEPMTCAPDAFNSGAGLVSIAPGTEHAASWRIHRL</sequence>
<dbReference type="InterPro" id="IPR014718">
    <property type="entry name" value="GH-type_carb-bd"/>
</dbReference>
<proteinExistence type="predicted"/>
<dbReference type="SUPFAM" id="SSF74650">
    <property type="entry name" value="Galactose mutarotase-like"/>
    <property type="match status" value="1"/>
</dbReference>
<evidence type="ECO:0000313" key="1">
    <source>
        <dbReference type="EMBL" id="GAA4488076.1"/>
    </source>
</evidence>
<evidence type="ECO:0000313" key="2">
    <source>
        <dbReference type="Proteomes" id="UP001500731"/>
    </source>
</evidence>
<reference evidence="2" key="1">
    <citation type="journal article" date="2019" name="Int. J. Syst. Evol. Microbiol.">
        <title>The Global Catalogue of Microorganisms (GCM) 10K type strain sequencing project: providing services to taxonomists for standard genome sequencing and annotation.</title>
        <authorList>
            <consortium name="The Broad Institute Genomics Platform"/>
            <consortium name="The Broad Institute Genome Sequencing Center for Infectious Disease"/>
            <person name="Wu L."/>
            <person name="Ma J."/>
        </authorList>
    </citation>
    <scope>NUCLEOTIDE SEQUENCE [LARGE SCALE GENOMIC DNA]</scope>
    <source>
        <strain evidence="2">JCM 17839</strain>
    </source>
</reference>
<dbReference type="EMBL" id="BAABGP010000018">
    <property type="protein sequence ID" value="GAA4488076.1"/>
    <property type="molecule type" value="Genomic_DNA"/>
</dbReference>
<comment type="caution">
    <text evidence="1">The sequence shown here is derived from an EMBL/GenBank/DDBJ whole genome shotgun (WGS) entry which is preliminary data.</text>
</comment>
<keyword evidence="2" id="KW-1185">Reference proteome</keyword>
<protein>
    <submittedName>
        <fullName evidence="1">Aldose 1-epimerase family protein</fullName>
    </submittedName>
</protein>
<dbReference type="Pfam" id="PF01263">
    <property type="entry name" value="Aldose_epim"/>
    <property type="match status" value="1"/>
</dbReference>
<name>A0ABP8PJ20_9MICO</name>
<gene>
    <name evidence="1" type="ORF">GCM10023171_26950</name>
</gene>
<dbReference type="InterPro" id="IPR037480">
    <property type="entry name" value="YihR-like"/>
</dbReference>